<keyword evidence="3" id="KW-1185">Reference proteome</keyword>
<dbReference type="EMBL" id="KZ293685">
    <property type="protein sequence ID" value="PBK86250.1"/>
    <property type="molecule type" value="Genomic_DNA"/>
</dbReference>
<evidence type="ECO:0000313" key="2">
    <source>
        <dbReference type="EMBL" id="PBK86250.1"/>
    </source>
</evidence>
<dbReference type="AlphaFoldDB" id="A0A2H3CWQ1"/>
<accession>A0A2H3CWQ1</accession>
<gene>
    <name evidence="2" type="ORF">ARMGADRAFT_1035704</name>
</gene>
<evidence type="ECO:0000313" key="3">
    <source>
        <dbReference type="Proteomes" id="UP000217790"/>
    </source>
</evidence>
<proteinExistence type="predicted"/>
<sequence length="209" mass="23735">MPLNFLITESPQEGRLRLSLPAYLCTSPEVFRRVPTAKSFSKVLTASPLAIHPRASITVITHTFEETELSSMMRRRSKRRARTLTEAIHYGRFEPSIGGGHRCDHIKKDYPAILRQADAMFKYDIATRITEGHKYSYSAEDEYAPADTSPGECKKPTRPVSSTDRSDNEMRSEQLPLRSRRGLKELLTACTHNASSAEFSLKMDLWHYG</sequence>
<evidence type="ECO:0000256" key="1">
    <source>
        <dbReference type="SAM" id="MobiDB-lite"/>
    </source>
</evidence>
<dbReference type="Proteomes" id="UP000217790">
    <property type="component" value="Unassembled WGS sequence"/>
</dbReference>
<name>A0A2H3CWQ1_ARMGA</name>
<dbReference type="InParanoid" id="A0A2H3CWQ1"/>
<organism evidence="2 3">
    <name type="scientific">Armillaria gallica</name>
    <name type="common">Bulbous honey fungus</name>
    <name type="synonym">Armillaria bulbosa</name>
    <dbReference type="NCBI Taxonomy" id="47427"/>
    <lineage>
        <taxon>Eukaryota</taxon>
        <taxon>Fungi</taxon>
        <taxon>Dikarya</taxon>
        <taxon>Basidiomycota</taxon>
        <taxon>Agaricomycotina</taxon>
        <taxon>Agaricomycetes</taxon>
        <taxon>Agaricomycetidae</taxon>
        <taxon>Agaricales</taxon>
        <taxon>Marasmiineae</taxon>
        <taxon>Physalacriaceae</taxon>
        <taxon>Armillaria</taxon>
    </lineage>
</organism>
<feature type="region of interest" description="Disordered" evidence="1">
    <location>
        <begin position="142"/>
        <end position="175"/>
    </location>
</feature>
<protein>
    <submittedName>
        <fullName evidence="2">Uncharacterized protein</fullName>
    </submittedName>
</protein>
<reference evidence="3" key="1">
    <citation type="journal article" date="2017" name="Nat. Ecol. Evol.">
        <title>Genome expansion and lineage-specific genetic innovations in the forest pathogenic fungi Armillaria.</title>
        <authorList>
            <person name="Sipos G."/>
            <person name="Prasanna A.N."/>
            <person name="Walter M.C."/>
            <person name="O'Connor E."/>
            <person name="Balint B."/>
            <person name="Krizsan K."/>
            <person name="Kiss B."/>
            <person name="Hess J."/>
            <person name="Varga T."/>
            <person name="Slot J."/>
            <person name="Riley R."/>
            <person name="Boka B."/>
            <person name="Rigling D."/>
            <person name="Barry K."/>
            <person name="Lee J."/>
            <person name="Mihaltcheva S."/>
            <person name="LaButti K."/>
            <person name="Lipzen A."/>
            <person name="Waldron R."/>
            <person name="Moloney N.M."/>
            <person name="Sperisen C."/>
            <person name="Kredics L."/>
            <person name="Vagvoelgyi C."/>
            <person name="Patrignani A."/>
            <person name="Fitzpatrick D."/>
            <person name="Nagy I."/>
            <person name="Doyle S."/>
            <person name="Anderson J.B."/>
            <person name="Grigoriev I.V."/>
            <person name="Gueldener U."/>
            <person name="Muensterkoetter M."/>
            <person name="Nagy L.G."/>
        </authorList>
    </citation>
    <scope>NUCLEOTIDE SEQUENCE [LARGE SCALE GENOMIC DNA]</scope>
    <source>
        <strain evidence="3">Ar21-2</strain>
    </source>
</reference>